<evidence type="ECO:0000313" key="3">
    <source>
        <dbReference type="EMBL" id="AAT82876.1"/>
    </source>
</evidence>
<dbReference type="HOGENOM" id="CLU_084749_3_0_11"/>
<keyword evidence="2" id="KW-1133">Transmembrane helix</keyword>
<name>Q6A8P0_CUTAK</name>
<feature type="transmembrane region" description="Helical" evidence="2">
    <location>
        <begin position="12"/>
        <end position="33"/>
    </location>
</feature>
<organism evidence="3 4">
    <name type="scientific">Cutibacterium acnes (strain DSM 16379 / KPA171202)</name>
    <name type="common">Propionibacterium acnes</name>
    <dbReference type="NCBI Taxonomy" id="267747"/>
    <lineage>
        <taxon>Bacteria</taxon>
        <taxon>Bacillati</taxon>
        <taxon>Actinomycetota</taxon>
        <taxon>Actinomycetes</taxon>
        <taxon>Propionibacteriales</taxon>
        <taxon>Propionibacteriaceae</taxon>
        <taxon>Cutibacterium</taxon>
    </lineage>
</organism>
<protein>
    <recommendedName>
        <fullName evidence="5">Trp biosynthesis-associated membrane protein</fullName>
    </recommendedName>
</protein>
<evidence type="ECO:0008006" key="5">
    <source>
        <dbReference type="Google" id="ProtNLM"/>
    </source>
</evidence>
<feature type="transmembrane region" description="Helical" evidence="2">
    <location>
        <begin position="117"/>
        <end position="140"/>
    </location>
</feature>
<dbReference type="AlphaFoldDB" id="Q6A8P0"/>
<feature type="region of interest" description="Disordered" evidence="1">
    <location>
        <begin position="149"/>
        <end position="229"/>
    </location>
</feature>
<dbReference type="EMBL" id="AE017283">
    <property type="protein sequence ID" value="AAT82876.1"/>
    <property type="molecule type" value="Genomic_DNA"/>
</dbReference>
<evidence type="ECO:0000256" key="2">
    <source>
        <dbReference type="SAM" id="Phobius"/>
    </source>
</evidence>
<dbReference type="KEGG" id="pac:PPA1128"/>
<feature type="compositionally biased region" description="Polar residues" evidence="1">
    <location>
        <begin position="211"/>
        <end position="229"/>
    </location>
</feature>
<evidence type="ECO:0000313" key="4">
    <source>
        <dbReference type="Proteomes" id="UP000000603"/>
    </source>
</evidence>
<keyword evidence="2" id="KW-0812">Transmembrane</keyword>
<feature type="transmembrane region" description="Helical" evidence="2">
    <location>
        <begin position="45"/>
        <end position="67"/>
    </location>
</feature>
<reference evidence="3 4" key="1">
    <citation type="journal article" date="2004" name="Science">
        <title>The complete genome sequence of Propionibacterium acnes, a commensal of human skin.</title>
        <authorList>
            <person name="Bruggemann H."/>
            <person name="Henne A."/>
            <person name="Hoster F."/>
            <person name="Liesegang H."/>
            <person name="Wiezer A."/>
            <person name="Strittmatter A."/>
            <person name="Hujer S."/>
            <person name="Durre P."/>
            <person name="Gottschalk G."/>
        </authorList>
    </citation>
    <scope>NUCLEOTIDE SEQUENCE [LARGE SCALE GENOMIC DNA]</scope>
    <source>
        <strain evidence="4">DSM 16379 / KPA171202</strain>
    </source>
</reference>
<dbReference type="EnsemblBacteria" id="AAT82876">
    <property type="protein sequence ID" value="AAT82876"/>
    <property type="gene ID" value="PPA1128"/>
</dbReference>
<dbReference type="Proteomes" id="UP000000603">
    <property type="component" value="Chromosome"/>
</dbReference>
<sequence length="229" mass="23782">MTPPIPSGWRVVLGAVPMMTAVLVSVSSRRIWLERAGIGLTGADVTGGLMTATALMLIVTVAFLFVVRTIGRRVTGVLQALVGIGIVAIVVTHRTATAHQWAAQGVDAGAPQVHVSAWPWVCLVAGALTILSGIGLAVLADRWPSRSARRTGELTGDPRSVWDALDRGEDPTVGDVVEVPAEKVESALPLSHNEASCPGSSESTVDKSVHSDSSGSHNGQQTRIDGTSG</sequence>
<proteinExistence type="predicted"/>
<dbReference type="Pfam" id="PF09534">
    <property type="entry name" value="Trp_oprn_chp"/>
    <property type="match status" value="1"/>
</dbReference>
<evidence type="ECO:0000256" key="1">
    <source>
        <dbReference type="SAM" id="MobiDB-lite"/>
    </source>
</evidence>
<dbReference type="InterPro" id="IPR019051">
    <property type="entry name" value="Trp_biosyn_TM_oprn/chp"/>
</dbReference>
<gene>
    <name evidence="3" type="ordered locus">PPA1128</name>
</gene>
<accession>Q6A8P0</accession>
<keyword evidence="2" id="KW-0472">Membrane</keyword>
<feature type="transmembrane region" description="Helical" evidence="2">
    <location>
        <begin position="74"/>
        <end position="97"/>
    </location>
</feature>